<comment type="caution">
    <text evidence="1">The sequence shown here is derived from an EMBL/GenBank/DDBJ whole genome shotgun (WGS) entry which is preliminary data.</text>
</comment>
<reference evidence="2" key="1">
    <citation type="journal article" date="2019" name="Int. J. Syst. Evol. Microbiol.">
        <title>The Global Catalogue of Microorganisms (GCM) 10K type strain sequencing project: providing services to taxonomists for standard genome sequencing and annotation.</title>
        <authorList>
            <consortium name="The Broad Institute Genomics Platform"/>
            <consortium name="The Broad Institute Genome Sequencing Center for Infectious Disease"/>
            <person name="Wu L."/>
            <person name="Ma J."/>
        </authorList>
    </citation>
    <scope>NUCLEOTIDE SEQUENCE [LARGE SCALE GENOMIC DNA]</scope>
    <source>
        <strain evidence="2">CCM 9110</strain>
    </source>
</reference>
<proteinExistence type="predicted"/>
<evidence type="ECO:0000313" key="2">
    <source>
        <dbReference type="Proteomes" id="UP001597199"/>
    </source>
</evidence>
<dbReference type="RefSeq" id="WP_204119861.1">
    <property type="nucleotide sequence ID" value="NZ_BOLV01000034.1"/>
</dbReference>
<name>A0ABW4BBB7_9LACO</name>
<dbReference type="EMBL" id="JBHTOA010000002">
    <property type="protein sequence ID" value="MFD1397759.1"/>
    <property type="molecule type" value="Genomic_DNA"/>
</dbReference>
<evidence type="ECO:0000313" key="1">
    <source>
        <dbReference type="EMBL" id="MFD1397759.1"/>
    </source>
</evidence>
<protein>
    <submittedName>
        <fullName evidence="1">Uncharacterized protein</fullName>
    </submittedName>
</protein>
<keyword evidence="2" id="KW-1185">Reference proteome</keyword>
<gene>
    <name evidence="1" type="ORF">ACFQ41_00375</name>
</gene>
<organism evidence="1 2">
    <name type="scientific">Lacticaseibacillus suilingensis</name>
    <dbReference type="NCBI Taxonomy" id="2799577"/>
    <lineage>
        <taxon>Bacteria</taxon>
        <taxon>Bacillati</taxon>
        <taxon>Bacillota</taxon>
        <taxon>Bacilli</taxon>
        <taxon>Lactobacillales</taxon>
        <taxon>Lactobacillaceae</taxon>
        <taxon>Lacticaseibacillus</taxon>
    </lineage>
</organism>
<accession>A0ABW4BBB7</accession>
<dbReference type="Proteomes" id="UP001597199">
    <property type="component" value="Unassembled WGS sequence"/>
</dbReference>
<sequence length="260" mass="28286">MASPVKSIGSLAQLLARLQGKNPATWLLADLPPASQAIIAYDRMFAINDLTPDAFRATDFANLTKDQDGLNHYVWIETGQANEVIVVGRTKFNPTEPDYGDLFKDYAVDLGKSADAIAQVVFGDNYQAKVTAPLTELAKQINQYVKGAVIIPLNAPTPALADRLETEIGDAVVAEYGALNPYSHRYNQSRGAKAQAYEVQQPIVGVTVDWVGKVTEYHLKPGDVFLIEGAAGYDAVFVLSARHGRIQLDASDILQHCKKV</sequence>